<keyword evidence="2" id="KW-1185">Reference proteome</keyword>
<reference evidence="2" key="1">
    <citation type="submission" date="2017-03" db="EMBL/GenBank/DDBJ databases">
        <authorList>
            <person name="Rodrigo-Torres L."/>
            <person name="Arahal R.D."/>
            <person name="Lucena T."/>
        </authorList>
    </citation>
    <scope>NUCLEOTIDE SEQUENCE [LARGE SCALE GENOMIC DNA]</scope>
    <source>
        <strain evidence="2">CECT 8370</strain>
    </source>
</reference>
<dbReference type="AlphaFoldDB" id="A0A1X7A915"/>
<sequence length="224" mass="24743">MQNKYTLLIDESGDQGLDRVMTHENPFGASSYLTMGAALVPTVLSDQYRQTLGDISDKLRLSQLHCTDLNHPQVAYFSRELSKLRILCFGVVSKKSTLGSYREMIAGEDQAHDYYNKCSQYLLELVGAYAESKGISSTDISIVFERKRGHDYGRLGRYLKAISDKPIHPKAAKLSYLSPFAITAMTEPLPAGAGRISDVLFQVLKMGWLPPSPDGIAMCQDGGL</sequence>
<dbReference type="EMBL" id="FWFJ01000055">
    <property type="protein sequence ID" value="SLN73209.1"/>
    <property type="molecule type" value="Genomic_DNA"/>
</dbReference>
<evidence type="ECO:0008006" key="3">
    <source>
        <dbReference type="Google" id="ProtNLM"/>
    </source>
</evidence>
<accession>A0A1X7A915</accession>
<dbReference type="Proteomes" id="UP000194012">
    <property type="component" value="Unassembled WGS sequence"/>
</dbReference>
<proteinExistence type="predicted"/>
<dbReference type="RefSeq" id="WP_170925294.1">
    <property type="nucleotide sequence ID" value="NZ_FWFJ01000055.1"/>
</dbReference>
<gene>
    <name evidence="1" type="ORF">ROG8370_03588</name>
</gene>
<evidence type="ECO:0000313" key="2">
    <source>
        <dbReference type="Proteomes" id="UP000194012"/>
    </source>
</evidence>
<evidence type="ECO:0000313" key="1">
    <source>
        <dbReference type="EMBL" id="SLN73209.1"/>
    </source>
</evidence>
<protein>
    <recommendedName>
        <fullName evidence="3">DUF3800 domain-containing protein</fullName>
    </recommendedName>
</protein>
<name>A0A1X7A915_9RHOB</name>
<organism evidence="1 2">
    <name type="scientific">Roseovarius gaetbuli</name>
    <dbReference type="NCBI Taxonomy" id="1356575"/>
    <lineage>
        <taxon>Bacteria</taxon>
        <taxon>Pseudomonadati</taxon>
        <taxon>Pseudomonadota</taxon>
        <taxon>Alphaproteobacteria</taxon>
        <taxon>Rhodobacterales</taxon>
        <taxon>Roseobacteraceae</taxon>
        <taxon>Roseovarius</taxon>
    </lineage>
</organism>